<dbReference type="InterPro" id="IPR027417">
    <property type="entry name" value="P-loop_NTPase"/>
</dbReference>
<dbReference type="EMBL" id="AP010904">
    <property type="protein sequence ID" value="BAH77184.1"/>
    <property type="molecule type" value="Genomic_DNA"/>
</dbReference>
<dbReference type="SUPFAM" id="SSF52540">
    <property type="entry name" value="P-loop containing nucleoside triphosphate hydrolases"/>
    <property type="match status" value="1"/>
</dbReference>
<dbReference type="AlphaFoldDB" id="C4XM56"/>
<dbReference type="Proteomes" id="UP000009071">
    <property type="component" value="Chromosome"/>
</dbReference>
<dbReference type="STRING" id="573370.DMR_36930"/>
<reference evidence="1 2" key="1">
    <citation type="journal article" date="2009" name="Genome Res.">
        <title>Whole genome sequence of Desulfovibrio magneticus strain RS-1 revealed common gene clusters in magnetotactic bacteria.</title>
        <authorList>
            <person name="Nakazawa H."/>
            <person name="Arakaki A."/>
            <person name="Narita-Yamada S."/>
            <person name="Yashiro I."/>
            <person name="Jinno K."/>
            <person name="Aoki N."/>
            <person name="Tsuruyama A."/>
            <person name="Okamura Y."/>
            <person name="Tanikawa S."/>
            <person name="Fujita N."/>
            <person name="Takeyama H."/>
            <person name="Matsunaga T."/>
        </authorList>
    </citation>
    <scope>NUCLEOTIDE SEQUENCE [LARGE SCALE GENOMIC DNA]</scope>
    <source>
        <strain evidence="2">ATCC 700980 / DSM 13731 / RS-1</strain>
    </source>
</reference>
<keyword evidence="2" id="KW-1185">Reference proteome</keyword>
<organism evidence="1 2">
    <name type="scientific">Solidesulfovibrio magneticus (strain ATCC 700980 / DSM 13731 / RS-1)</name>
    <name type="common">Desulfovibrio magneticus</name>
    <dbReference type="NCBI Taxonomy" id="573370"/>
    <lineage>
        <taxon>Bacteria</taxon>
        <taxon>Pseudomonadati</taxon>
        <taxon>Thermodesulfobacteriota</taxon>
        <taxon>Desulfovibrionia</taxon>
        <taxon>Desulfovibrionales</taxon>
        <taxon>Desulfovibrionaceae</taxon>
        <taxon>Solidesulfovibrio</taxon>
    </lineage>
</organism>
<evidence type="ECO:0000313" key="2">
    <source>
        <dbReference type="Proteomes" id="UP000009071"/>
    </source>
</evidence>
<dbReference type="KEGG" id="dma:DMR_36930"/>
<gene>
    <name evidence="1" type="ordered locus">DMR_36930</name>
</gene>
<proteinExistence type="predicted"/>
<sequence>MQAATNLRPIAEVADKPEPSGFPKLIQALELFRDQQNQPCAVLKNDPKLDVFYIGTKPFKQLLEGLFYDEYGKLPTKAVLSDGVRLCELLSSREMTKRTVWKRFAHYNGEICIDTCDGHGSVIVVTGDGYSIRQACEMGVYFSRNENSCPLPTPITGGDYLSMFDAMNLKHKHDLILVATWPIVAAIQGIPKPPLMLYGPAGSTKSTMALMLKNLIAPDAQEGLKIKNNDAEMAQIIDKHDMPFFDNVTSVPQTIADLFCMAVTGGNFIKRKLFTDSDEVIFNLQKPMITTSLDIWTNAADLLDRCLFVELAPVGKASRRDRTSILTEYNDKQGLYLDGYLKVLAKTLQCYRTMPLDNLPRMADYYKWAYAATLALGFDENDFVEAYRQSRLKGQLHSLDQDGFGRIFVRFLDSIGPQEMSSTLFHTKFLEFAKKQGVSMDHLPKAANAFSKKIRHMSFALQPFGWSVAVRKGRDANMVCVNKI</sequence>
<evidence type="ECO:0000313" key="1">
    <source>
        <dbReference type="EMBL" id="BAH77184.1"/>
    </source>
</evidence>
<dbReference type="eggNOG" id="COG4172">
    <property type="taxonomic scope" value="Bacteria"/>
</dbReference>
<dbReference type="HOGENOM" id="CLU_025569_2_1_7"/>
<protein>
    <recommendedName>
        <fullName evidence="3">ATP-binding protein</fullName>
    </recommendedName>
</protein>
<name>C4XM56_SOLM1</name>
<accession>C4XM56</accession>
<evidence type="ECO:0008006" key="3">
    <source>
        <dbReference type="Google" id="ProtNLM"/>
    </source>
</evidence>